<dbReference type="Pfam" id="PF02902">
    <property type="entry name" value="Peptidase_C48"/>
    <property type="match status" value="1"/>
</dbReference>
<dbReference type="GO" id="GO:0008234">
    <property type="term" value="F:cysteine-type peptidase activity"/>
    <property type="evidence" value="ECO:0007669"/>
    <property type="project" value="InterPro"/>
</dbReference>
<gene>
    <name evidence="13" type="ORF">TanjilG_26357</name>
</gene>
<dbReference type="AlphaFoldDB" id="A0A4P1R2J6"/>
<comment type="subcellular location">
    <subcellularLocation>
        <location evidence="2">Cytoplasm</location>
    </subcellularLocation>
</comment>
<protein>
    <recommendedName>
        <fullName evidence="4">Translationally-controlled tumor protein homolog</fullName>
    </recommendedName>
</protein>
<sequence length="585" mass="66924">MSHNSTKTTVSRLSRYPEPKSPLQREVHAPCTSRKFPLSTNSTTQYSNSFHKVVDIGDDKNNSLYINHQKARDDALASISLLKGKEVVEVDRDSRKVVEVDRDSHKVVEVDRGSHKVVVVEDGEHEGPSVVTCQKSRESDVVAVSQIHDDSDDKVIDGDNQQHLTPPVVSELNNSNLKMLDSLCLSPECGYSSVQAYKKLIEAVDNPTRRDTFERLSYEIQINEKRLEVLDLLRPKELVEEVPQELFVPLTKEEKAEVARAFSVKRKEVLVTHEKSNIEISVDKFRCLMPGAWLNDEVINLYLELLKERERRESQKFLKCHFFNTFFYKKLISGTNGYDFKSVRRWTSQKKLGYGLHECDKIFIPIHKQVHWCLAVINNKDKKFQYLDSLKGVDTQVMKVLFLIPSETERFSLLLHPIMLVYQDLLTGDELLSDSFPYREIENGILWEVDGKWVVQGAVDVDIGANPSAEGGEDEGVDDQAVKVVDIVDTFRLQEQPPFDKKQFLAYVKRYIKLLTPKLDEESQALFKQHIPAATKYLLSKLSDLQFFVGESMHDDGGLVFAYYKDGAADPTFLYFAHGLKEIKC</sequence>
<evidence type="ECO:0000256" key="3">
    <source>
        <dbReference type="ARBA" id="ARBA00005234"/>
    </source>
</evidence>
<feature type="domain" description="TCTP" evidence="12">
    <location>
        <begin position="419"/>
        <end position="585"/>
    </location>
</feature>
<dbReference type="Proteomes" id="UP000188354">
    <property type="component" value="Chromosome LG12"/>
</dbReference>
<feature type="compositionally biased region" description="Basic and acidic residues" evidence="10">
    <location>
        <begin position="15"/>
        <end position="28"/>
    </location>
</feature>
<feature type="domain" description="Ubiquitin-like protease family profile" evidence="11">
    <location>
        <begin position="278"/>
        <end position="585"/>
    </location>
</feature>
<feature type="compositionally biased region" description="Polar residues" evidence="10">
    <location>
        <begin position="1"/>
        <end position="12"/>
    </location>
</feature>
<accession>A0A4P1R2J6</accession>
<evidence type="ECO:0000256" key="1">
    <source>
        <dbReference type="ARBA" id="ARBA00002114"/>
    </source>
</evidence>
<evidence type="ECO:0000259" key="11">
    <source>
        <dbReference type="PROSITE" id="PS50600"/>
    </source>
</evidence>
<evidence type="ECO:0000259" key="12">
    <source>
        <dbReference type="PROSITE" id="PS51797"/>
    </source>
</evidence>
<name>A0A4P1R2J6_LUPAN</name>
<dbReference type="Pfam" id="PF00838">
    <property type="entry name" value="TCTP"/>
    <property type="match status" value="1"/>
</dbReference>
<dbReference type="Gene3D" id="2.170.150.10">
    <property type="entry name" value="Metal Binding Protein, Guanine Nucleotide Exchange Factor, Chain A"/>
    <property type="match status" value="1"/>
</dbReference>
<evidence type="ECO:0000256" key="2">
    <source>
        <dbReference type="ARBA" id="ARBA00004496"/>
    </source>
</evidence>
<evidence type="ECO:0000256" key="4">
    <source>
        <dbReference type="ARBA" id="ARBA00014759"/>
    </source>
</evidence>
<comment type="similarity">
    <text evidence="3">Belongs to the peptidase C48 family.</text>
</comment>
<dbReference type="PANTHER" id="PTHR11991">
    <property type="entry name" value="TRANSLATIONALLY CONTROLLED TUMOR PROTEIN-RELATED"/>
    <property type="match status" value="1"/>
</dbReference>
<comment type="function">
    <text evidence="1">Involved in calcium binding and microtubule stabilization.</text>
</comment>
<proteinExistence type="inferred from homology"/>
<dbReference type="GO" id="GO:0005737">
    <property type="term" value="C:cytoplasm"/>
    <property type="evidence" value="ECO:0007669"/>
    <property type="project" value="UniProtKB-SubCell"/>
</dbReference>
<dbReference type="PROSITE" id="PS01002">
    <property type="entry name" value="TCTP_1"/>
    <property type="match status" value="1"/>
</dbReference>
<dbReference type="PROSITE" id="PS01003">
    <property type="entry name" value="TCTP_2"/>
    <property type="match status" value="1"/>
</dbReference>
<dbReference type="Gramene" id="OIW00020">
    <property type="protein sequence ID" value="OIW00020"/>
    <property type="gene ID" value="TanjilG_26357"/>
</dbReference>
<dbReference type="FunFam" id="2.170.150.10:FF:000003">
    <property type="entry name" value="Translationally-controlled tumor protein homolog"/>
    <property type="match status" value="1"/>
</dbReference>
<dbReference type="InterPro" id="IPR018105">
    <property type="entry name" value="Translational_control_tumour_p"/>
</dbReference>
<keyword evidence="8" id="KW-0106">Calcium</keyword>
<dbReference type="GO" id="GO:0032502">
    <property type="term" value="P:developmental process"/>
    <property type="evidence" value="ECO:0007669"/>
    <property type="project" value="UniProtKB-ARBA"/>
</dbReference>
<keyword evidence="14" id="KW-1185">Reference proteome</keyword>
<dbReference type="PROSITE" id="PS51797">
    <property type="entry name" value="TCTP_3"/>
    <property type="match status" value="1"/>
</dbReference>
<evidence type="ECO:0000313" key="13">
    <source>
        <dbReference type="EMBL" id="OIW00020.1"/>
    </source>
</evidence>
<evidence type="ECO:0000256" key="10">
    <source>
        <dbReference type="SAM" id="MobiDB-lite"/>
    </source>
</evidence>
<comment type="similarity">
    <text evidence="9">Belongs to the TCTP family.</text>
</comment>
<evidence type="ECO:0000256" key="8">
    <source>
        <dbReference type="ARBA" id="ARBA00022837"/>
    </source>
</evidence>
<evidence type="ECO:0000256" key="7">
    <source>
        <dbReference type="ARBA" id="ARBA00022801"/>
    </source>
</evidence>
<evidence type="ECO:0000313" key="14">
    <source>
        <dbReference type="Proteomes" id="UP000188354"/>
    </source>
</evidence>
<keyword evidence="7" id="KW-0378">Hydrolase</keyword>
<dbReference type="PROSITE" id="PS50600">
    <property type="entry name" value="ULP_PROTEASE"/>
    <property type="match status" value="1"/>
</dbReference>
<dbReference type="InterPro" id="IPR011323">
    <property type="entry name" value="Mss4/transl-control_tumour"/>
</dbReference>
<organism evidence="13 14">
    <name type="scientific">Lupinus angustifolius</name>
    <name type="common">Narrow-leaved blue lupine</name>
    <dbReference type="NCBI Taxonomy" id="3871"/>
    <lineage>
        <taxon>Eukaryota</taxon>
        <taxon>Viridiplantae</taxon>
        <taxon>Streptophyta</taxon>
        <taxon>Embryophyta</taxon>
        <taxon>Tracheophyta</taxon>
        <taxon>Spermatophyta</taxon>
        <taxon>Magnoliopsida</taxon>
        <taxon>eudicotyledons</taxon>
        <taxon>Gunneridae</taxon>
        <taxon>Pentapetalae</taxon>
        <taxon>rosids</taxon>
        <taxon>fabids</taxon>
        <taxon>Fabales</taxon>
        <taxon>Fabaceae</taxon>
        <taxon>Papilionoideae</taxon>
        <taxon>50 kb inversion clade</taxon>
        <taxon>genistoids sensu lato</taxon>
        <taxon>core genistoids</taxon>
        <taxon>Genisteae</taxon>
        <taxon>Lupinus</taxon>
    </lineage>
</organism>
<dbReference type="InterPro" id="IPR011057">
    <property type="entry name" value="Mss4-like_sf"/>
</dbReference>
<feature type="region of interest" description="Disordered" evidence="10">
    <location>
        <begin position="1"/>
        <end position="36"/>
    </location>
</feature>
<dbReference type="SUPFAM" id="SSF54001">
    <property type="entry name" value="Cysteine proteinases"/>
    <property type="match status" value="1"/>
</dbReference>
<dbReference type="Gene3D" id="3.40.395.10">
    <property type="entry name" value="Adenoviral Proteinase, Chain A"/>
    <property type="match status" value="1"/>
</dbReference>
<keyword evidence="6" id="KW-0645">Protease</keyword>
<dbReference type="InterPro" id="IPR034737">
    <property type="entry name" value="TCTP"/>
</dbReference>
<dbReference type="InterPro" id="IPR038765">
    <property type="entry name" value="Papain-like_cys_pep_sf"/>
</dbReference>
<dbReference type="GO" id="GO:0006508">
    <property type="term" value="P:proteolysis"/>
    <property type="evidence" value="ECO:0007669"/>
    <property type="project" value="UniProtKB-KW"/>
</dbReference>
<dbReference type="InterPro" id="IPR003653">
    <property type="entry name" value="Peptidase_C48_C"/>
</dbReference>
<reference evidence="13 14" key="1">
    <citation type="journal article" date="2017" name="Plant Biotechnol. J.">
        <title>A comprehensive draft genome sequence for lupin (Lupinus angustifolius), an emerging health food: insights into plant-microbe interactions and legume evolution.</title>
        <authorList>
            <person name="Hane J.K."/>
            <person name="Ming Y."/>
            <person name="Kamphuis L.G."/>
            <person name="Nelson M.N."/>
            <person name="Garg G."/>
            <person name="Atkins C.A."/>
            <person name="Bayer P.E."/>
            <person name="Bravo A."/>
            <person name="Bringans S."/>
            <person name="Cannon S."/>
            <person name="Edwards D."/>
            <person name="Foley R."/>
            <person name="Gao L.L."/>
            <person name="Harrison M.J."/>
            <person name="Huang W."/>
            <person name="Hurgobin B."/>
            <person name="Li S."/>
            <person name="Liu C.W."/>
            <person name="McGrath A."/>
            <person name="Morahan G."/>
            <person name="Murray J."/>
            <person name="Weller J."/>
            <person name="Jian J."/>
            <person name="Singh K.B."/>
        </authorList>
    </citation>
    <scope>NUCLEOTIDE SEQUENCE [LARGE SCALE GENOMIC DNA]</scope>
    <source>
        <strain evidence="14">cv. Tanjil</strain>
        <tissue evidence="13">Whole plant</tissue>
    </source>
</reference>
<dbReference type="PANTHER" id="PTHR11991:SF17">
    <property type="entry name" value="TRANSLATIONALLY CONTROLLED TUMOR PROTEIN 2"/>
    <property type="match status" value="1"/>
</dbReference>
<evidence type="ECO:0000256" key="6">
    <source>
        <dbReference type="ARBA" id="ARBA00022670"/>
    </source>
</evidence>
<evidence type="ECO:0000256" key="5">
    <source>
        <dbReference type="ARBA" id="ARBA00022490"/>
    </source>
</evidence>
<evidence type="ECO:0000256" key="9">
    <source>
        <dbReference type="PROSITE-ProRule" id="PRU01133"/>
    </source>
</evidence>
<keyword evidence="5" id="KW-0963">Cytoplasm</keyword>
<dbReference type="EMBL" id="CM007372">
    <property type="protein sequence ID" value="OIW00020.1"/>
    <property type="molecule type" value="Genomic_DNA"/>
</dbReference>
<dbReference type="PRINTS" id="PR01653">
    <property type="entry name" value="TCTPROTEIN"/>
</dbReference>
<dbReference type="SUPFAM" id="SSF51316">
    <property type="entry name" value="Mss4-like"/>
    <property type="match status" value="1"/>
</dbReference>
<dbReference type="GO" id="GO:0005509">
    <property type="term" value="F:calcium ion binding"/>
    <property type="evidence" value="ECO:0007669"/>
    <property type="project" value="TreeGrafter"/>
</dbReference>
<dbReference type="STRING" id="3871.A0A4P1R2J6"/>
<dbReference type="InterPro" id="IPR018103">
    <property type="entry name" value="Translation_control_tumour_CS"/>
</dbReference>